<dbReference type="GeneID" id="89588475"/>
<dbReference type="GO" id="GO:0016747">
    <property type="term" value="F:acyltransferase activity, transferring groups other than amino-acyl groups"/>
    <property type="evidence" value="ECO:0007669"/>
    <property type="project" value="InterPro"/>
</dbReference>
<dbReference type="AlphaFoldDB" id="A0A0R2HVK6"/>
<comment type="caution">
    <text evidence="2">The sequence shown here is derived from an EMBL/GenBank/DDBJ whole genome shotgun (WGS) entry which is preliminary data.</text>
</comment>
<dbReference type="CDD" id="cd04301">
    <property type="entry name" value="NAT_SF"/>
    <property type="match status" value="1"/>
</dbReference>
<dbReference type="Pfam" id="PF00583">
    <property type="entry name" value="Acetyltransf_1"/>
    <property type="match status" value="1"/>
</dbReference>
<evidence type="ECO:0000259" key="1">
    <source>
        <dbReference type="PROSITE" id="PS51186"/>
    </source>
</evidence>
<dbReference type="Proteomes" id="UP000051658">
    <property type="component" value="Unassembled WGS sequence"/>
</dbReference>
<organism evidence="2 3">
    <name type="scientific">Carnobacterium divergens DSM 20623</name>
    <dbReference type="NCBI Taxonomy" id="1449336"/>
    <lineage>
        <taxon>Bacteria</taxon>
        <taxon>Bacillati</taxon>
        <taxon>Bacillota</taxon>
        <taxon>Bacilli</taxon>
        <taxon>Lactobacillales</taxon>
        <taxon>Carnobacteriaceae</taxon>
        <taxon>Carnobacterium</taxon>
    </lineage>
</organism>
<gene>
    <name evidence="2" type="ORF">IV74_GL001576</name>
</gene>
<keyword evidence="3" id="KW-1185">Reference proteome</keyword>
<dbReference type="PROSITE" id="PS51186">
    <property type="entry name" value="GNAT"/>
    <property type="match status" value="1"/>
</dbReference>
<name>A0A0R2HVK6_CARDV</name>
<proteinExistence type="predicted"/>
<sequence length="268" mass="30723">MFRSYKNVSARERTQVWNNGFSDYMFPIHMTQEQLDHRLSSLSISQELSKILFVDHQPAGIYLHGEGVFSGEKIAWLGGMAVDSKFRGQQLSVKLLHEFETTAKNRNTEMLYLEAIDGNDRAILIYQKFGFVPLCKVLVLESQEVYPLKTHHEIKKVEMLEEIGIIEDNTTLWQNKSFHGYDCIGIYQDKNLVGYAVVSVKEDCLVFHQLELEEAHTQIKSVLSAFQITYAPQKWIGSNLVADEPTTQSLVINGFSEVLSQHQYSKKI</sequence>
<evidence type="ECO:0000313" key="3">
    <source>
        <dbReference type="Proteomes" id="UP000051658"/>
    </source>
</evidence>
<dbReference type="PATRIC" id="fig|1449336.4.peg.1608"/>
<dbReference type="RefSeq" id="WP_034570680.1">
    <property type="nucleotide sequence ID" value="NZ_JQBS01000032.1"/>
</dbReference>
<protein>
    <recommendedName>
        <fullName evidence="1">N-acetyltransferase domain-containing protein</fullName>
    </recommendedName>
</protein>
<dbReference type="Gene3D" id="3.40.630.30">
    <property type="match status" value="1"/>
</dbReference>
<dbReference type="SUPFAM" id="SSF55729">
    <property type="entry name" value="Acyl-CoA N-acyltransferases (Nat)"/>
    <property type="match status" value="1"/>
</dbReference>
<dbReference type="EMBL" id="JQBS01000032">
    <property type="protein sequence ID" value="KRN56462.1"/>
    <property type="molecule type" value="Genomic_DNA"/>
</dbReference>
<reference evidence="2 3" key="1">
    <citation type="journal article" date="2015" name="Genome Announc.">
        <title>Expanding the biotechnology potential of lactobacilli through comparative genomics of 213 strains and associated genera.</title>
        <authorList>
            <person name="Sun Z."/>
            <person name="Harris H.M."/>
            <person name="McCann A."/>
            <person name="Guo C."/>
            <person name="Argimon S."/>
            <person name="Zhang W."/>
            <person name="Yang X."/>
            <person name="Jeffery I.B."/>
            <person name="Cooney J.C."/>
            <person name="Kagawa T.F."/>
            <person name="Liu W."/>
            <person name="Song Y."/>
            <person name="Salvetti E."/>
            <person name="Wrobel A."/>
            <person name="Rasinkangas P."/>
            <person name="Parkhill J."/>
            <person name="Rea M.C."/>
            <person name="O'Sullivan O."/>
            <person name="Ritari J."/>
            <person name="Douillard F.P."/>
            <person name="Paul Ross R."/>
            <person name="Yang R."/>
            <person name="Briner A.E."/>
            <person name="Felis G.E."/>
            <person name="de Vos W.M."/>
            <person name="Barrangou R."/>
            <person name="Klaenhammer T.R."/>
            <person name="Caufield P.W."/>
            <person name="Cui Y."/>
            <person name="Zhang H."/>
            <person name="O'Toole P.W."/>
        </authorList>
    </citation>
    <scope>NUCLEOTIDE SEQUENCE [LARGE SCALE GENOMIC DNA]</scope>
    <source>
        <strain evidence="2 3">DSM 20623</strain>
    </source>
</reference>
<dbReference type="eggNOG" id="COG0456">
    <property type="taxonomic scope" value="Bacteria"/>
</dbReference>
<feature type="domain" description="N-acetyltransferase" evidence="1">
    <location>
        <begin position="1"/>
        <end position="164"/>
    </location>
</feature>
<evidence type="ECO:0000313" key="2">
    <source>
        <dbReference type="EMBL" id="KRN56462.1"/>
    </source>
</evidence>
<dbReference type="InterPro" id="IPR016181">
    <property type="entry name" value="Acyl_CoA_acyltransferase"/>
</dbReference>
<accession>A0A0R2HVK6</accession>
<dbReference type="InterPro" id="IPR000182">
    <property type="entry name" value="GNAT_dom"/>
</dbReference>